<proteinExistence type="predicted"/>
<evidence type="ECO:0000313" key="3">
    <source>
        <dbReference type="Proteomes" id="UP001557465"/>
    </source>
</evidence>
<keyword evidence="3" id="KW-1185">Reference proteome</keyword>
<dbReference type="SUPFAM" id="SSF56770">
    <property type="entry name" value="HydA/Nqo6-like"/>
    <property type="match status" value="1"/>
</dbReference>
<organism evidence="2 3">
    <name type="scientific">Thioclava arctica</name>
    <dbReference type="NCBI Taxonomy" id="3238301"/>
    <lineage>
        <taxon>Bacteria</taxon>
        <taxon>Pseudomonadati</taxon>
        <taxon>Pseudomonadota</taxon>
        <taxon>Alphaproteobacteria</taxon>
        <taxon>Rhodobacterales</taxon>
        <taxon>Paracoccaceae</taxon>
        <taxon>Thioclava</taxon>
    </lineage>
</organism>
<feature type="compositionally biased region" description="Basic and acidic residues" evidence="1">
    <location>
        <begin position="324"/>
        <end position="340"/>
    </location>
</feature>
<gene>
    <name evidence="2" type="ORF">AB4874_08505</name>
</gene>
<comment type="caution">
    <text evidence="2">The sequence shown here is derived from an EMBL/GenBank/DDBJ whole genome shotgun (WGS) entry which is preliminary data.</text>
</comment>
<feature type="region of interest" description="Disordered" evidence="1">
    <location>
        <begin position="119"/>
        <end position="140"/>
    </location>
</feature>
<protein>
    <submittedName>
        <fullName evidence="2">Uncharacterized protein</fullName>
    </submittedName>
</protein>
<evidence type="ECO:0000313" key="2">
    <source>
        <dbReference type="EMBL" id="MEX1661693.1"/>
    </source>
</evidence>
<name>A0ABV3TL63_9RHOB</name>
<reference evidence="2 3" key="1">
    <citation type="journal article" date="2011" name="Int. J. Syst. Evol. Microbiol.">
        <title>Zhongshania antarctica gen. nov., sp. nov. and Zhongshania guokunii sp. nov., gammaproteobacteria respectively isolated from coastal attached (fast) ice and surface seawater of the Antarctic.</title>
        <authorList>
            <person name="Li H.J."/>
            <person name="Zhang X.Y."/>
            <person name="Chen C.X."/>
            <person name="Zhang Y.J."/>
            <person name="Gao Z.M."/>
            <person name="Yu Y."/>
            <person name="Chen X.L."/>
            <person name="Chen B."/>
            <person name="Zhang Y.Z."/>
        </authorList>
    </citation>
    <scope>NUCLEOTIDE SEQUENCE [LARGE SCALE GENOMIC DNA]</scope>
    <source>
        <strain evidence="2 3">15-R06ZXC-3</strain>
    </source>
</reference>
<sequence length="340" mass="36062">MSWISRLAARAPVPVFIAQGEGAPDALARLALNPAIHVVDSPRAACILLVAGRIPSALADCLNRLHDQLPHPRATVLWQSHAMEPFSDAVEVDASGDITNALSATFADLLAGDRPSEADILPDAPPNEWRGIGPHGQGGKGMMGGTPYGRAMAKTDDDIRDGLSLDAYTADFGPFLPMFPAGLALTLTLQGDMIQAVTVAHPPFEGDTAARERLLRLLGLSALALRSLHGQKGDGTFRRLVRLSRARAAIPADLGRLPDGSDVRSRFDAMVAGLQTAPASDTDMTLGDLLVGLEWHEALLVINSLDNATLRGVCARMDASPHSTNDDTHADHDMHAEHMG</sequence>
<feature type="region of interest" description="Disordered" evidence="1">
    <location>
        <begin position="319"/>
        <end position="340"/>
    </location>
</feature>
<dbReference type="Proteomes" id="UP001557465">
    <property type="component" value="Unassembled WGS sequence"/>
</dbReference>
<dbReference type="EMBL" id="JBFRYC010000004">
    <property type="protein sequence ID" value="MEX1661693.1"/>
    <property type="molecule type" value="Genomic_DNA"/>
</dbReference>
<accession>A0ABV3TL63</accession>
<dbReference type="RefSeq" id="WP_368391673.1">
    <property type="nucleotide sequence ID" value="NZ_JBFRYC010000004.1"/>
</dbReference>
<evidence type="ECO:0000256" key="1">
    <source>
        <dbReference type="SAM" id="MobiDB-lite"/>
    </source>
</evidence>